<dbReference type="EMBL" id="LCYG01000062">
    <property type="protein sequence ID" value="KLK90998.1"/>
    <property type="molecule type" value="Genomic_DNA"/>
</dbReference>
<organism evidence="2 3">
    <name type="scientific">Microvirga vignae</name>
    <dbReference type="NCBI Taxonomy" id="1225564"/>
    <lineage>
        <taxon>Bacteria</taxon>
        <taxon>Pseudomonadati</taxon>
        <taxon>Pseudomonadota</taxon>
        <taxon>Alphaproteobacteria</taxon>
        <taxon>Hyphomicrobiales</taxon>
        <taxon>Methylobacteriaceae</taxon>
        <taxon>Microvirga</taxon>
    </lineage>
</organism>
<dbReference type="AlphaFoldDB" id="A0A0H1R772"/>
<sequence>MMSYYDDDEDYVDYEAYVDYGDYASRDSYRNKLPYSYLTEKDLEELLTLDLDLAEEFSWIWSRAINNMCREFERKLKTVEAVRLALTHPYKSYLEWWETEQKIKSKNRKARRDAARNEAKKEAKRAERETEEYKALDAIKRESVLRLRLLRAGTKKPRGDKCVEQLPGNEEIYVKAWKARQLAHRKYGPKASPAKIAQVYNESYPRESVTRHQIRAWSKVILHLEKPGGIWDPDKLTRRLDRGKTA</sequence>
<evidence type="ECO:0000313" key="3">
    <source>
        <dbReference type="Proteomes" id="UP000035489"/>
    </source>
</evidence>
<dbReference type="Proteomes" id="UP000035489">
    <property type="component" value="Unassembled WGS sequence"/>
</dbReference>
<reference evidence="2 3" key="1">
    <citation type="submission" date="2015-05" db="EMBL/GenBank/DDBJ databases">
        <title>Draft genome sequence of Microvirga vignae strain BR3299, a novel nitrogen fixing bacteria isolated from Brazil semi-aired region.</title>
        <authorList>
            <person name="Zilli J.E."/>
            <person name="Passos S.R."/>
            <person name="Leite J."/>
            <person name="Baldani J.I."/>
            <person name="Xavier G.R."/>
            <person name="Rumjaneck N.G."/>
            <person name="Simoes-Araujo J.L."/>
        </authorList>
    </citation>
    <scope>NUCLEOTIDE SEQUENCE [LARGE SCALE GENOMIC DNA]</scope>
    <source>
        <strain evidence="2 3">BR3299</strain>
    </source>
</reference>
<evidence type="ECO:0000313" key="2">
    <source>
        <dbReference type="EMBL" id="KLK90998.1"/>
    </source>
</evidence>
<feature type="region of interest" description="Disordered" evidence="1">
    <location>
        <begin position="107"/>
        <end position="127"/>
    </location>
</feature>
<feature type="compositionally biased region" description="Basic and acidic residues" evidence="1">
    <location>
        <begin position="112"/>
        <end position="127"/>
    </location>
</feature>
<keyword evidence="3" id="KW-1185">Reference proteome</keyword>
<proteinExistence type="predicted"/>
<accession>A0A0H1R772</accession>
<gene>
    <name evidence="2" type="ORF">AA309_22740</name>
</gene>
<protein>
    <submittedName>
        <fullName evidence="2">Uncharacterized protein</fullName>
    </submittedName>
</protein>
<name>A0A0H1R772_9HYPH</name>
<comment type="caution">
    <text evidence="2">The sequence shown here is derived from an EMBL/GenBank/DDBJ whole genome shotgun (WGS) entry which is preliminary data.</text>
</comment>
<dbReference type="RefSeq" id="WP_150117698.1">
    <property type="nucleotide sequence ID" value="NZ_LCYG01000062.1"/>
</dbReference>
<evidence type="ECO:0000256" key="1">
    <source>
        <dbReference type="SAM" id="MobiDB-lite"/>
    </source>
</evidence>
<dbReference type="PATRIC" id="fig|1225564.3.peg.5933"/>